<keyword evidence="2 9" id="KW-0732">Signal</keyword>
<evidence type="ECO:0000256" key="3">
    <source>
        <dbReference type="ARBA" id="ARBA00022801"/>
    </source>
</evidence>
<comment type="similarity">
    <text evidence="7 9">Belongs to the peptidase S1 family. CLIP subfamily.</text>
</comment>
<dbReference type="Gene3D" id="2.40.10.10">
    <property type="entry name" value="Trypsin-like serine proteases"/>
    <property type="match status" value="2"/>
</dbReference>
<dbReference type="GO" id="GO:0004252">
    <property type="term" value="F:serine-type endopeptidase activity"/>
    <property type="evidence" value="ECO:0007669"/>
    <property type="project" value="UniProtKB-UniRule"/>
</dbReference>
<dbReference type="InterPro" id="IPR022700">
    <property type="entry name" value="CLIP"/>
</dbReference>
<comment type="subcellular location">
    <subcellularLocation>
        <location evidence="9">Secreted</location>
    </subcellularLocation>
</comment>
<organism evidence="12 13">
    <name type="scientific">Ignelater luminosus</name>
    <name type="common">Cucubano</name>
    <name type="synonym">Pyrophorus luminosus</name>
    <dbReference type="NCBI Taxonomy" id="2038154"/>
    <lineage>
        <taxon>Eukaryota</taxon>
        <taxon>Metazoa</taxon>
        <taxon>Ecdysozoa</taxon>
        <taxon>Arthropoda</taxon>
        <taxon>Hexapoda</taxon>
        <taxon>Insecta</taxon>
        <taxon>Pterygota</taxon>
        <taxon>Neoptera</taxon>
        <taxon>Endopterygota</taxon>
        <taxon>Coleoptera</taxon>
        <taxon>Polyphaga</taxon>
        <taxon>Elateriformia</taxon>
        <taxon>Elateroidea</taxon>
        <taxon>Elateridae</taxon>
        <taxon>Agrypninae</taxon>
        <taxon>Pyrophorini</taxon>
        <taxon>Ignelater</taxon>
    </lineage>
</organism>
<gene>
    <name evidence="12" type="ORF">ILUMI_10083</name>
</gene>
<feature type="domain" description="Peptidase S1" evidence="10">
    <location>
        <begin position="141"/>
        <end position="394"/>
    </location>
</feature>
<keyword evidence="6" id="KW-0325">Glycoprotein</keyword>
<keyword evidence="9" id="KW-0964">Secreted</keyword>
<dbReference type="Pfam" id="PF00089">
    <property type="entry name" value="Trypsin"/>
    <property type="match status" value="1"/>
</dbReference>
<dbReference type="GO" id="GO:0005576">
    <property type="term" value="C:extracellular region"/>
    <property type="evidence" value="ECO:0007669"/>
    <property type="project" value="UniProtKB-SubCell"/>
</dbReference>
<dbReference type="InterPro" id="IPR001254">
    <property type="entry name" value="Trypsin_dom"/>
</dbReference>
<dbReference type="OrthoDB" id="9981647at2759"/>
<sequence>MNGRISTCLCIVAVIFISDVIAQRDASSCITPNEDIGNCIPITSCRTIFEAVRTRDQAAVEFARESQCGIIGRTPLVCCGTTGYYTRQSGDFVYSIFAPAHNRKTPEQEKRELETVILQTVKPKELPDRTVCGLEKNGNRRWGGETTEFDEFPWLAALEYKRKLDNKLVGIRCGGSLINNRYVLTAAHCLLHREFELTNVRLGEWNISMDPDCQTVGAMVKCADNVTKVNVAAEIPHPFYSKRTSANDIGLIRLAKDISYSDYIRPICLPPQNSRAPVSDTLMTVAGWGITENNTASDIKLKEDVPLLTKEVCTEKLDNKPVVANQLCVDYKKDSCRGDSGGPLMKTYDDQKTKQHQWYQEGVVSLGVGCARAGYPTVYTRVSRYITWIVNNISEE</sequence>
<evidence type="ECO:0000256" key="9">
    <source>
        <dbReference type="RuleBase" id="RU366078"/>
    </source>
</evidence>
<dbReference type="InterPro" id="IPR051487">
    <property type="entry name" value="Ser/Thr_Proteases_Immune/Dev"/>
</dbReference>
<reference evidence="12" key="1">
    <citation type="submission" date="2019-08" db="EMBL/GenBank/DDBJ databases">
        <title>The genome of the North American firefly Photinus pyralis.</title>
        <authorList>
            <consortium name="Photinus pyralis genome working group"/>
            <person name="Fallon T.R."/>
            <person name="Sander Lower S.E."/>
            <person name="Weng J.-K."/>
        </authorList>
    </citation>
    <scope>NUCLEOTIDE SEQUENCE</scope>
    <source>
        <strain evidence="12">TRF0915ILg1</strain>
        <tissue evidence="12">Whole body</tissue>
    </source>
</reference>
<keyword evidence="3 8" id="KW-0378">Hydrolase</keyword>
<dbReference type="PROSITE" id="PS51888">
    <property type="entry name" value="CLIP"/>
    <property type="match status" value="1"/>
</dbReference>
<dbReference type="EMBL" id="VTPC01005390">
    <property type="protein sequence ID" value="KAF2896085.1"/>
    <property type="molecule type" value="Genomic_DNA"/>
</dbReference>
<dbReference type="SMART" id="SM00680">
    <property type="entry name" value="CLIP"/>
    <property type="match status" value="1"/>
</dbReference>
<dbReference type="FunFam" id="2.40.10.10:FF:000002">
    <property type="entry name" value="Transmembrane protease serine"/>
    <property type="match status" value="1"/>
</dbReference>
<keyword evidence="1 8" id="KW-0645">Protease</keyword>
<proteinExistence type="inferred from homology"/>
<dbReference type="InterPro" id="IPR038565">
    <property type="entry name" value="CLIP_sf"/>
</dbReference>
<dbReference type="FunFam" id="2.40.10.10:FF:000028">
    <property type="entry name" value="Serine protease easter"/>
    <property type="match status" value="1"/>
</dbReference>
<dbReference type="PRINTS" id="PR00722">
    <property type="entry name" value="CHYMOTRYPSIN"/>
</dbReference>
<keyword evidence="13" id="KW-1185">Reference proteome</keyword>
<dbReference type="InterPro" id="IPR009003">
    <property type="entry name" value="Peptidase_S1_PA"/>
</dbReference>
<name>A0A8K0G911_IGNLU</name>
<keyword evidence="4 8" id="KW-0720">Serine protease</keyword>
<evidence type="ECO:0000256" key="5">
    <source>
        <dbReference type="ARBA" id="ARBA00023157"/>
    </source>
</evidence>
<protein>
    <recommendedName>
        <fullName evidence="9">CLIP domain-containing serine protease</fullName>
        <ecNumber evidence="8">3.4.21.-</ecNumber>
    </recommendedName>
</protein>
<evidence type="ECO:0000256" key="4">
    <source>
        <dbReference type="ARBA" id="ARBA00022825"/>
    </source>
</evidence>
<dbReference type="Proteomes" id="UP000801492">
    <property type="component" value="Unassembled WGS sequence"/>
</dbReference>
<dbReference type="InterPro" id="IPR033116">
    <property type="entry name" value="TRYPSIN_SER"/>
</dbReference>
<evidence type="ECO:0000256" key="8">
    <source>
        <dbReference type="RuleBase" id="RU363034"/>
    </source>
</evidence>
<dbReference type="InterPro" id="IPR018114">
    <property type="entry name" value="TRYPSIN_HIS"/>
</dbReference>
<evidence type="ECO:0000256" key="7">
    <source>
        <dbReference type="ARBA" id="ARBA00024195"/>
    </source>
</evidence>
<evidence type="ECO:0000259" key="10">
    <source>
        <dbReference type="PROSITE" id="PS50240"/>
    </source>
</evidence>
<feature type="domain" description="Clip" evidence="11">
    <location>
        <begin position="28"/>
        <end position="79"/>
    </location>
</feature>
<comment type="caution">
    <text evidence="12">The sequence shown here is derived from an EMBL/GenBank/DDBJ whole genome shotgun (WGS) entry which is preliminary data.</text>
</comment>
<evidence type="ECO:0000256" key="2">
    <source>
        <dbReference type="ARBA" id="ARBA00022729"/>
    </source>
</evidence>
<keyword evidence="5" id="KW-1015">Disulfide bond</keyword>
<evidence type="ECO:0000256" key="1">
    <source>
        <dbReference type="ARBA" id="ARBA00022670"/>
    </source>
</evidence>
<dbReference type="Gene3D" id="3.30.1640.30">
    <property type="match status" value="1"/>
</dbReference>
<dbReference type="SUPFAM" id="SSF50494">
    <property type="entry name" value="Trypsin-like serine proteases"/>
    <property type="match status" value="1"/>
</dbReference>
<comment type="domain">
    <text evidence="9">The clip domain consists of 35-55 residues which are 'knitted' together usually by 3 conserved disulfide bonds forming a clip-like compact structure.</text>
</comment>
<dbReference type="AlphaFoldDB" id="A0A8K0G911"/>
<feature type="signal peptide" evidence="9">
    <location>
        <begin position="1"/>
        <end position="22"/>
    </location>
</feature>
<dbReference type="CDD" id="cd00190">
    <property type="entry name" value="Tryp_SPc"/>
    <property type="match status" value="1"/>
</dbReference>
<dbReference type="PROSITE" id="PS50240">
    <property type="entry name" value="TRYPSIN_DOM"/>
    <property type="match status" value="1"/>
</dbReference>
<accession>A0A8K0G911</accession>
<evidence type="ECO:0000313" key="12">
    <source>
        <dbReference type="EMBL" id="KAF2896085.1"/>
    </source>
</evidence>
<evidence type="ECO:0000313" key="13">
    <source>
        <dbReference type="Proteomes" id="UP000801492"/>
    </source>
</evidence>
<dbReference type="PROSITE" id="PS00135">
    <property type="entry name" value="TRYPSIN_SER"/>
    <property type="match status" value="1"/>
</dbReference>
<dbReference type="PROSITE" id="PS00134">
    <property type="entry name" value="TRYPSIN_HIS"/>
    <property type="match status" value="1"/>
</dbReference>
<dbReference type="EC" id="3.4.21.-" evidence="8"/>
<dbReference type="Pfam" id="PF12032">
    <property type="entry name" value="CLIP"/>
    <property type="match status" value="1"/>
</dbReference>
<dbReference type="InterPro" id="IPR001314">
    <property type="entry name" value="Peptidase_S1A"/>
</dbReference>
<dbReference type="InterPro" id="IPR043504">
    <property type="entry name" value="Peptidase_S1_PA_chymotrypsin"/>
</dbReference>
<evidence type="ECO:0000259" key="11">
    <source>
        <dbReference type="PROSITE" id="PS51888"/>
    </source>
</evidence>
<dbReference type="PANTHER" id="PTHR24256">
    <property type="entry name" value="TRYPTASE-RELATED"/>
    <property type="match status" value="1"/>
</dbReference>
<evidence type="ECO:0000256" key="6">
    <source>
        <dbReference type="ARBA" id="ARBA00023180"/>
    </source>
</evidence>
<feature type="chain" id="PRO_5035487008" description="CLIP domain-containing serine protease" evidence="9">
    <location>
        <begin position="23"/>
        <end position="396"/>
    </location>
</feature>
<dbReference type="GO" id="GO:0006508">
    <property type="term" value="P:proteolysis"/>
    <property type="evidence" value="ECO:0007669"/>
    <property type="project" value="UniProtKB-KW"/>
</dbReference>
<dbReference type="SMART" id="SM00020">
    <property type="entry name" value="Tryp_SPc"/>
    <property type="match status" value="1"/>
</dbReference>